<organism evidence="3 4">
    <name type="scientific">Chloropicon roscoffensis</name>
    <dbReference type="NCBI Taxonomy" id="1461544"/>
    <lineage>
        <taxon>Eukaryota</taxon>
        <taxon>Viridiplantae</taxon>
        <taxon>Chlorophyta</taxon>
        <taxon>Chloropicophyceae</taxon>
        <taxon>Chloropicales</taxon>
        <taxon>Chloropicaceae</taxon>
        <taxon>Chloropicon</taxon>
    </lineage>
</organism>
<dbReference type="SMART" id="SM00271">
    <property type="entry name" value="DnaJ"/>
    <property type="match status" value="1"/>
</dbReference>
<dbReference type="Gene3D" id="1.10.287.110">
    <property type="entry name" value="DnaJ domain"/>
    <property type="match status" value="1"/>
</dbReference>
<dbReference type="Proteomes" id="UP001472866">
    <property type="component" value="Chromosome 10"/>
</dbReference>
<dbReference type="InterPro" id="IPR050817">
    <property type="entry name" value="DjlA_DnaK_co-chaperone"/>
</dbReference>
<dbReference type="PRINTS" id="PR00625">
    <property type="entry name" value="JDOMAIN"/>
</dbReference>
<dbReference type="EMBL" id="CP151510">
    <property type="protein sequence ID" value="WZN64794.1"/>
    <property type="molecule type" value="Genomic_DNA"/>
</dbReference>
<dbReference type="PANTHER" id="PTHR24074">
    <property type="entry name" value="CO-CHAPERONE PROTEIN DJLA"/>
    <property type="match status" value="1"/>
</dbReference>
<name>A0AAX4PFT6_9CHLO</name>
<evidence type="ECO:0000259" key="2">
    <source>
        <dbReference type="PROSITE" id="PS50076"/>
    </source>
</evidence>
<gene>
    <name evidence="3" type="ORF">HKI87_10g63510</name>
</gene>
<dbReference type="PROSITE" id="PS00636">
    <property type="entry name" value="DNAJ_1"/>
    <property type="match status" value="1"/>
</dbReference>
<dbReference type="SUPFAM" id="SSF46565">
    <property type="entry name" value="Chaperone J-domain"/>
    <property type="match status" value="1"/>
</dbReference>
<evidence type="ECO:0000256" key="1">
    <source>
        <dbReference type="SAM" id="MobiDB-lite"/>
    </source>
</evidence>
<sequence length="560" mass="63562">MGSSIAAWRLRAPGGCLPLSLAPSDFSRRIHAAAPQETSPASPLAEQSSHHRHKFQNARVLDFQLTEDQAQKRHEAWNRKHAFSLSSLWGKNADEVRAVQLPFWRFSANVDAVVSKSRGLQVSFLDGQGYPTETIHESKDEYYSFDHPDMQIFASYTFRRDFVQDLALGSSCKTGDLRPLSDREQAAALEAAAGAGVRERPGMRLSSSAQVEWDACSMSPAVAWHLALRNIRRRQIDLAGAKVGTDDARSLQVHLQVRNRKVELVYLPAYFLDYSHGTTINISQERVSEKFQALVAGTEAGGVGGERHFSPTKVQAATGAICSAVFALDFFGSPLMGLSPSSSPEFSLTSTVVLSALSGVAARRAVNMKRQDVEQKIADSEEESYDYNRLHDESIVQRVEENEWTRWEESEKWRWDQPYRKRWAADLFAKQTRRRKDLKDHLRRLQLQQMKEEEEARRQAARERRYGKRSNPAGLEYRRGVDFMGFYRLLGLDDKMASATEREVKEAFRKEAMRLHPDRNKGEQNKKKAEEGFKKIQKAYAVLGDPEKRKLYHKGQIAAD</sequence>
<accession>A0AAX4PFT6</accession>
<dbReference type="InterPro" id="IPR001623">
    <property type="entry name" value="DnaJ_domain"/>
</dbReference>
<dbReference type="InterPro" id="IPR018253">
    <property type="entry name" value="DnaJ_domain_CS"/>
</dbReference>
<evidence type="ECO:0000313" key="4">
    <source>
        <dbReference type="Proteomes" id="UP001472866"/>
    </source>
</evidence>
<feature type="compositionally biased region" description="Polar residues" evidence="1">
    <location>
        <begin position="36"/>
        <end position="47"/>
    </location>
</feature>
<reference evidence="3 4" key="1">
    <citation type="submission" date="2024-03" db="EMBL/GenBank/DDBJ databases">
        <title>Complete genome sequence of the green alga Chloropicon roscoffensis RCC1871.</title>
        <authorList>
            <person name="Lemieux C."/>
            <person name="Pombert J.-F."/>
            <person name="Otis C."/>
            <person name="Turmel M."/>
        </authorList>
    </citation>
    <scope>NUCLEOTIDE SEQUENCE [LARGE SCALE GENOMIC DNA]</scope>
    <source>
        <strain evidence="3 4">RCC1871</strain>
    </source>
</reference>
<feature type="region of interest" description="Disordered" evidence="1">
    <location>
        <begin position="449"/>
        <end position="469"/>
    </location>
</feature>
<dbReference type="CDD" id="cd06257">
    <property type="entry name" value="DnaJ"/>
    <property type="match status" value="1"/>
</dbReference>
<keyword evidence="4" id="KW-1185">Reference proteome</keyword>
<proteinExistence type="predicted"/>
<evidence type="ECO:0000313" key="3">
    <source>
        <dbReference type="EMBL" id="WZN64794.1"/>
    </source>
</evidence>
<dbReference type="AlphaFoldDB" id="A0AAX4PFT6"/>
<dbReference type="PROSITE" id="PS50076">
    <property type="entry name" value="DNAJ_2"/>
    <property type="match status" value="1"/>
</dbReference>
<feature type="region of interest" description="Disordered" evidence="1">
    <location>
        <begin position="32"/>
        <end position="51"/>
    </location>
</feature>
<feature type="domain" description="J" evidence="2">
    <location>
        <begin position="485"/>
        <end position="556"/>
    </location>
</feature>
<dbReference type="Pfam" id="PF00226">
    <property type="entry name" value="DnaJ"/>
    <property type="match status" value="1"/>
</dbReference>
<protein>
    <submittedName>
        <fullName evidence="3">J domain-containing protein</fullName>
    </submittedName>
</protein>
<feature type="compositionally biased region" description="Basic and acidic residues" evidence="1">
    <location>
        <begin position="450"/>
        <end position="464"/>
    </location>
</feature>
<dbReference type="InterPro" id="IPR036869">
    <property type="entry name" value="J_dom_sf"/>
</dbReference>